<evidence type="ECO:0000256" key="1">
    <source>
        <dbReference type="SAM" id="MobiDB-lite"/>
    </source>
</evidence>
<gene>
    <name evidence="3" type="ORF">M378DRAFT_91388</name>
</gene>
<evidence type="ECO:0000313" key="4">
    <source>
        <dbReference type="Proteomes" id="UP000054549"/>
    </source>
</evidence>
<feature type="compositionally biased region" description="Acidic residues" evidence="1">
    <location>
        <begin position="400"/>
        <end position="410"/>
    </location>
</feature>
<sequence length="419" mass="47903">MEQGGVVPPTQTEEFIYEIHDNNLYIVLFHGDLGTGDRIFSIQLRRSIEKTPWNRFQYVVFVPGLFHVKMACADALHRLFILLMKSREDDTSLMGDVKILRSKQTHIFGTAPGFRKMHQVIGHSGICRRLDCWRTEVMNLDSSHTTLDLFAASKPSFDDLLSLAKTLTKQYVAGEMFPEESREPRKSRRDMQNENALMLNRYTLLYEEVSYAMNQGDIGRVELCLIPWIFIFRATGKHKYAKHMVQFLYSTHAIYPPGLKKAIRYNILVNPTGKEGKFRAVDWCVELNNLFTKAEYGGSSSNHTVDRIIKESPLVEVYRNIRTSIEQNFTLSHRTNARTDPDMSKTFDALRKHLEETKPHRKILGRKSACSIPDPMEKGRLIFQKGGTSTSSSKGVNMEETGDDEAIADVDDVIGELVE</sequence>
<proteinExistence type="predicted"/>
<dbReference type="EMBL" id="KN818565">
    <property type="protein sequence ID" value="KIL55117.1"/>
    <property type="molecule type" value="Genomic_DNA"/>
</dbReference>
<protein>
    <recommendedName>
        <fullName evidence="2">DUF6589 domain-containing protein</fullName>
    </recommendedName>
</protein>
<evidence type="ECO:0000259" key="2">
    <source>
        <dbReference type="Pfam" id="PF20231"/>
    </source>
</evidence>
<dbReference type="HOGENOM" id="CLU_009487_6_1_1"/>
<keyword evidence="4" id="KW-1185">Reference proteome</keyword>
<accession>A0A0C2W1Y6</accession>
<dbReference type="Pfam" id="PF20231">
    <property type="entry name" value="DUF6589"/>
    <property type="match status" value="1"/>
</dbReference>
<evidence type="ECO:0000313" key="3">
    <source>
        <dbReference type="EMBL" id="KIL55117.1"/>
    </source>
</evidence>
<feature type="region of interest" description="Disordered" evidence="1">
    <location>
        <begin position="385"/>
        <end position="410"/>
    </location>
</feature>
<dbReference type="OrthoDB" id="4743193at2759"/>
<dbReference type="Proteomes" id="UP000054549">
    <property type="component" value="Unassembled WGS sequence"/>
</dbReference>
<dbReference type="InParanoid" id="A0A0C2W1Y6"/>
<reference evidence="3 4" key="1">
    <citation type="submission" date="2014-04" db="EMBL/GenBank/DDBJ databases">
        <title>Evolutionary Origins and Diversification of the Mycorrhizal Mutualists.</title>
        <authorList>
            <consortium name="DOE Joint Genome Institute"/>
            <consortium name="Mycorrhizal Genomics Consortium"/>
            <person name="Kohler A."/>
            <person name="Kuo A."/>
            <person name="Nagy L.G."/>
            <person name="Floudas D."/>
            <person name="Copeland A."/>
            <person name="Barry K.W."/>
            <person name="Cichocki N."/>
            <person name="Veneault-Fourrey C."/>
            <person name="LaButti K."/>
            <person name="Lindquist E.A."/>
            <person name="Lipzen A."/>
            <person name="Lundell T."/>
            <person name="Morin E."/>
            <person name="Murat C."/>
            <person name="Riley R."/>
            <person name="Ohm R."/>
            <person name="Sun H."/>
            <person name="Tunlid A."/>
            <person name="Henrissat B."/>
            <person name="Grigoriev I.V."/>
            <person name="Hibbett D.S."/>
            <person name="Martin F."/>
        </authorList>
    </citation>
    <scope>NUCLEOTIDE SEQUENCE [LARGE SCALE GENOMIC DNA]</scope>
    <source>
        <strain evidence="3 4">Koide BX008</strain>
    </source>
</reference>
<feature type="domain" description="DUF6589" evidence="2">
    <location>
        <begin position="24"/>
        <end position="336"/>
    </location>
</feature>
<feature type="compositionally biased region" description="Low complexity" evidence="1">
    <location>
        <begin position="385"/>
        <end position="395"/>
    </location>
</feature>
<organism evidence="3 4">
    <name type="scientific">Amanita muscaria (strain Koide BX008)</name>
    <dbReference type="NCBI Taxonomy" id="946122"/>
    <lineage>
        <taxon>Eukaryota</taxon>
        <taxon>Fungi</taxon>
        <taxon>Dikarya</taxon>
        <taxon>Basidiomycota</taxon>
        <taxon>Agaricomycotina</taxon>
        <taxon>Agaricomycetes</taxon>
        <taxon>Agaricomycetidae</taxon>
        <taxon>Agaricales</taxon>
        <taxon>Pluteineae</taxon>
        <taxon>Amanitaceae</taxon>
        <taxon>Amanita</taxon>
    </lineage>
</organism>
<name>A0A0C2W1Y6_AMAMK</name>
<dbReference type="AlphaFoldDB" id="A0A0C2W1Y6"/>
<dbReference type="STRING" id="946122.A0A0C2W1Y6"/>
<dbReference type="InterPro" id="IPR046496">
    <property type="entry name" value="DUF6589"/>
</dbReference>